<protein>
    <submittedName>
        <fullName evidence="2">Uncharacterized protein</fullName>
    </submittedName>
</protein>
<feature type="transmembrane region" description="Helical" evidence="1">
    <location>
        <begin position="27"/>
        <end position="44"/>
    </location>
</feature>
<keyword evidence="1" id="KW-1133">Transmembrane helix</keyword>
<keyword evidence="1" id="KW-0472">Membrane</keyword>
<reference evidence="2 3" key="1">
    <citation type="submission" date="2019-09" db="EMBL/GenBank/DDBJ databases">
        <authorList>
            <person name="Chandra G."/>
            <person name="Truman W A."/>
        </authorList>
    </citation>
    <scope>NUCLEOTIDE SEQUENCE [LARGE SCALE GENOMIC DNA]</scope>
    <source>
        <strain evidence="2">PS662</strain>
    </source>
</reference>
<sequence>MRAYTITVVFIAACHVYFSLGEGKSPLSILFVFLILSPFLPFVWKELANVKLGKDGISLERLKIDVNSTIKEATHGKAIDPKSLDDLFKTVELNEWMTLVLARMLMRQGLVCLVPDHGFGPSPSLVKLIPLCLAKGLISSEEAVHLDELREITFFAEWWDGRAPNHGQWRWALENCQNIVRALFEKQPIS</sequence>
<dbReference type="RefSeq" id="WP_150713218.1">
    <property type="nucleotide sequence ID" value="NZ_CABVHK010000019.1"/>
</dbReference>
<evidence type="ECO:0000313" key="2">
    <source>
        <dbReference type="EMBL" id="VVN32013.1"/>
    </source>
</evidence>
<dbReference type="EMBL" id="CABVHK010000019">
    <property type="protein sequence ID" value="VVN32013.1"/>
    <property type="molecule type" value="Genomic_DNA"/>
</dbReference>
<dbReference type="AlphaFoldDB" id="A0A5E6WTB4"/>
<keyword evidence="1" id="KW-0812">Transmembrane</keyword>
<gene>
    <name evidence="2" type="ORF">PS662_04931</name>
</gene>
<dbReference type="Proteomes" id="UP000326953">
    <property type="component" value="Unassembled WGS sequence"/>
</dbReference>
<proteinExistence type="predicted"/>
<evidence type="ECO:0000313" key="3">
    <source>
        <dbReference type="Proteomes" id="UP000326953"/>
    </source>
</evidence>
<evidence type="ECO:0000256" key="1">
    <source>
        <dbReference type="SAM" id="Phobius"/>
    </source>
</evidence>
<organism evidence="2 3">
    <name type="scientific">Pseudomonas fluorescens</name>
    <dbReference type="NCBI Taxonomy" id="294"/>
    <lineage>
        <taxon>Bacteria</taxon>
        <taxon>Pseudomonadati</taxon>
        <taxon>Pseudomonadota</taxon>
        <taxon>Gammaproteobacteria</taxon>
        <taxon>Pseudomonadales</taxon>
        <taxon>Pseudomonadaceae</taxon>
        <taxon>Pseudomonas</taxon>
    </lineage>
</organism>
<accession>A0A5E6WTB4</accession>
<name>A0A5E6WTB4_PSEFL</name>
<dbReference type="OrthoDB" id="7067719at2"/>